<keyword evidence="3" id="KW-1185">Reference proteome</keyword>
<dbReference type="Proteomes" id="UP000278006">
    <property type="component" value="Unassembled WGS sequence"/>
</dbReference>
<name>A0A3M6QJ60_9BURK</name>
<evidence type="ECO:0000259" key="1">
    <source>
        <dbReference type="Pfam" id="PF13598"/>
    </source>
</evidence>
<dbReference type="PANTHER" id="PTHR38075:SF1">
    <property type="entry name" value="DUF4139 DOMAIN-CONTAINING PROTEIN"/>
    <property type="match status" value="1"/>
</dbReference>
<organism evidence="2 3">
    <name type="scientific">Corticibacter populi</name>
    <dbReference type="NCBI Taxonomy" id="1550736"/>
    <lineage>
        <taxon>Bacteria</taxon>
        <taxon>Pseudomonadati</taxon>
        <taxon>Pseudomonadota</taxon>
        <taxon>Betaproteobacteria</taxon>
        <taxon>Burkholderiales</taxon>
        <taxon>Comamonadaceae</taxon>
        <taxon>Corticibacter</taxon>
    </lineage>
</organism>
<dbReference type="AlphaFoldDB" id="A0A3M6QJ60"/>
<accession>A0A3M6QJ60</accession>
<protein>
    <submittedName>
        <fullName evidence="2">DUF4139 domain-containing protein</fullName>
    </submittedName>
</protein>
<gene>
    <name evidence="2" type="ORF">D8I35_17350</name>
</gene>
<dbReference type="OrthoDB" id="9808067at2"/>
<dbReference type="EMBL" id="RDQO01000007">
    <property type="protein sequence ID" value="RMX03067.1"/>
    <property type="molecule type" value="Genomic_DNA"/>
</dbReference>
<proteinExistence type="predicted"/>
<dbReference type="Pfam" id="PF13598">
    <property type="entry name" value="DUF4139"/>
    <property type="match status" value="1"/>
</dbReference>
<sequence length="466" mass="50828">MAVAGAAGAAPVQEKVSDAGSRQALAVTIYNESLALIREERQLPLDKGLNRIALREVSGQIMPQTASLRSLSGDPLQLLEQNFDFDLLGSHALLDKYVGRTVTVIRTHPATGKETREPATVLANNDGVVLQYADRLETGLPADARISFDEVPPNLRDRPTLVVELEAGRGGTQAVDLSYLTGGLSWQADYVATLASDESSLDLAGWVTLTNQSGTAYENAALQLVAGDVGRAPQAHDMVKLAARMEMMPAPAAAVQQEALFEYHLYTLPRPTTLRNNQTKQVALLSAQSVPVRKEYRLQGQASWYGRARGDSPELGDKRKVDVFVEFDNKEAAGLGMPLPKGIVRVYKADSQKRALFIGEDRIDHTAKNEVVRLKLGSAFDLNGTWKHLGTKVLADNLYEMAFRIELRNAKDVPATITVVEPIPGDWTMLEESIAHSKPTGGLAQWQVPVPANGNAVLNYKVRIRY</sequence>
<comment type="caution">
    <text evidence="2">The sequence shown here is derived from an EMBL/GenBank/DDBJ whole genome shotgun (WGS) entry which is preliminary data.</text>
</comment>
<feature type="domain" description="DUF4139" evidence="1">
    <location>
        <begin position="175"/>
        <end position="466"/>
    </location>
</feature>
<dbReference type="PANTHER" id="PTHR38075">
    <property type="entry name" value="DUF4139 DOMAIN-CONTAINING PROTEIN"/>
    <property type="match status" value="1"/>
</dbReference>
<reference evidence="2 3" key="1">
    <citation type="submission" date="2018-10" db="EMBL/GenBank/DDBJ databases">
        <title>Draft genome of Cortibacter populi DSM10536.</title>
        <authorList>
            <person name="Bernier A.-M."/>
            <person name="Bernard K."/>
        </authorList>
    </citation>
    <scope>NUCLEOTIDE SEQUENCE [LARGE SCALE GENOMIC DNA]</scope>
    <source>
        <strain evidence="2 3">DSM 105136</strain>
    </source>
</reference>
<dbReference type="InterPro" id="IPR037291">
    <property type="entry name" value="DUF4139"/>
</dbReference>
<evidence type="ECO:0000313" key="3">
    <source>
        <dbReference type="Proteomes" id="UP000278006"/>
    </source>
</evidence>
<evidence type="ECO:0000313" key="2">
    <source>
        <dbReference type="EMBL" id="RMX03067.1"/>
    </source>
</evidence>